<evidence type="ECO:0000256" key="1">
    <source>
        <dbReference type="SAM" id="MobiDB-lite"/>
    </source>
</evidence>
<protein>
    <recommendedName>
        <fullName evidence="5">Lipoprotein</fullName>
    </recommendedName>
</protein>
<keyword evidence="2" id="KW-0732">Signal</keyword>
<feature type="region of interest" description="Disordered" evidence="1">
    <location>
        <begin position="118"/>
        <end position="141"/>
    </location>
</feature>
<evidence type="ECO:0000313" key="3">
    <source>
        <dbReference type="EMBL" id="DAB38661.1"/>
    </source>
</evidence>
<sequence length="141" mass="15214">MSQTSLLVSVAASLLILSGCANREGVAPSQNSSLHSVSPSTTAVSEGGAMQRSLDSWLKEEWTPMTKTVPLETKTTAPDGTVVTTTTMVEVPETDDNESFTLQKYADKWKAYHESKAKMKEGKPKEPSHIEMMGTLPVVGK</sequence>
<dbReference type="AlphaFoldDB" id="A0A2D3WBH6"/>
<feature type="chain" id="PRO_5013581945" description="Lipoprotein" evidence="2">
    <location>
        <begin position="24"/>
        <end position="141"/>
    </location>
</feature>
<reference evidence="3 4" key="1">
    <citation type="journal article" date="2017" name="Front. Microbiol.">
        <title>Comparative Genomic Analysis of the Class Epsilonproteobacteria and Proposed Reclassification to Epsilonbacteraeota (phyl. nov.).</title>
        <authorList>
            <person name="Waite D.W."/>
            <person name="Vanwonterghem I."/>
            <person name="Rinke C."/>
            <person name="Parks D.H."/>
            <person name="Zhang Y."/>
            <person name="Takai K."/>
            <person name="Sievert S.M."/>
            <person name="Simon J."/>
            <person name="Campbell B.J."/>
            <person name="Hanson T.E."/>
            <person name="Woyke T."/>
            <person name="Klotz M.G."/>
            <person name="Hugenholtz P."/>
        </authorList>
    </citation>
    <scope>NUCLEOTIDE SEQUENCE [LARGE SCALE GENOMIC DNA]</scope>
    <source>
        <strain evidence="3">UBA12443</strain>
    </source>
</reference>
<gene>
    <name evidence="3" type="ORF">CFH83_05070</name>
</gene>
<proteinExistence type="predicted"/>
<evidence type="ECO:0000256" key="2">
    <source>
        <dbReference type="SAM" id="SignalP"/>
    </source>
</evidence>
<feature type="signal peptide" evidence="2">
    <location>
        <begin position="1"/>
        <end position="23"/>
    </location>
</feature>
<dbReference type="EMBL" id="DLUI01000071">
    <property type="protein sequence ID" value="DAB38661.1"/>
    <property type="molecule type" value="Genomic_DNA"/>
</dbReference>
<accession>A0A2D3WBH6</accession>
<comment type="caution">
    <text evidence="3">The sequence shown here is derived from an EMBL/GenBank/DDBJ whole genome shotgun (WGS) entry which is preliminary data.</text>
</comment>
<feature type="compositionally biased region" description="Basic and acidic residues" evidence="1">
    <location>
        <begin position="118"/>
        <end position="129"/>
    </location>
</feature>
<dbReference type="RefSeq" id="WP_294893579.1">
    <property type="nucleotide sequence ID" value="NZ_DLUI01000071.1"/>
</dbReference>
<dbReference type="Proteomes" id="UP000228859">
    <property type="component" value="Unassembled WGS sequence"/>
</dbReference>
<evidence type="ECO:0000313" key="4">
    <source>
        <dbReference type="Proteomes" id="UP000228859"/>
    </source>
</evidence>
<feature type="compositionally biased region" description="Polar residues" evidence="1">
    <location>
        <begin position="28"/>
        <end position="44"/>
    </location>
</feature>
<name>A0A2D3WBH6_9BACT</name>
<evidence type="ECO:0008006" key="5">
    <source>
        <dbReference type="Google" id="ProtNLM"/>
    </source>
</evidence>
<feature type="region of interest" description="Disordered" evidence="1">
    <location>
        <begin position="28"/>
        <end position="50"/>
    </location>
</feature>
<organism evidence="3 4">
    <name type="scientific">Sulfuricurvum kujiense</name>
    <dbReference type="NCBI Taxonomy" id="148813"/>
    <lineage>
        <taxon>Bacteria</taxon>
        <taxon>Pseudomonadati</taxon>
        <taxon>Campylobacterota</taxon>
        <taxon>Epsilonproteobacteria</taxon>
        <taxon>Campylobacterales</taxon>
        <taxon>Sulfurimonadaceae</taxon>
        <taxon>Sulfuricurvum</taxon>
    </lineage>
</organism>